<evidence type="ECO:0000313" key="1">
    <source>
        <dbReference type="EMBL" id="KII74656.1"/>
    </source>
</evidence>
<name>A0A0C2N4W3_THEKT</name>
<protein>
    <submittedName>
        <fullName evidence="1">Uncharacterized protein</fullName>
    </submittedName>
</protein>
<dbReference type="Proteomes" id="UP000031668">
    <property type="component" value="Unassembled WGS sequence"/>
</dbReference>
<reference evidence="1 2" key="1">
    <citation type="journal article" date="2014" name="Genome Biol. Evol.">
        <title>The genome of the myxosporean Thelohanellus kitauei shows adaptations to nutrient acquisition within its fish host.</title>
        <authorList>
            <person name="Yang Y."/>
            <person name="Xiong J."/>
            <person name="Zhou Z."/>
            <person name="Huo F."/>
            <person name="Miao W."/>
            <person name="Ran C."/>
            <person name="Liu Y."/>
            <person name="Zhang J."/>
            <person name="Feng J."/>
            <person name="Wang M."/>
            <person name="Wang M."/>
            <person name="Wang L."/>
            <person name="Yao B."/>
        </authorList>
    </citation>
    <scope>NUCLEOTIDE SEQUENCE [LARGE SCALE GENOMIC DNA]</scope>
    <source>
        <strain evidence="1">Wuqing</strain>
    </source>
</reference>
<dbReference type="AlphaFoldDB" id="A0A0C2N4W3"/>
<proteinExistence type="predicted"/>
<sequence>MFVVHHPTLGKNAKNVWVSKKKFCVLATENATEMARKMDLENAFVIVDTKESFAKSAQKAVFKVQVGSAYLVMYLAKDHALMKLPRDVWESVPMAGCLTIVVFASISTNVH</sequence>
<accession>A0A0C2N4W3</accession>
<comment type="caution">
    <text evidence="1">The sequence shown here is derived from an EMBL/GenBank/DDBJ whole genome shotgun (WGS) entry which is preliminary data.</text>
</comment>
<organism evidence="1 2">
    <name type="scientific">Thelohanellus kitauei</name>
    <name type="common">Myxosporean</name>
    <dbReference type="NCBI Taxonomy" id="669202"/>
    <lineage>
        <taxon>Eukaryota</taxon>
        <taxon>Metazoa</taxon>
        <taxon>Cnidaria</taxon>
        <taxon>Myxozoa</taxon>
        <taxon>Myxosporea</taxon>
        <taxon>Bivalvulida</taxon>
        <taxon>Platysporina</taxon>
        <taxon>Myxobolidae</taxon>
        <taxon>Thelohanellus</taxon>
    </lineage>
</organism>
<gene>
    <name evidence="1" type="ORF">RF11_00735</name>
</gene>
<evidence type="ECO:0000313" key="2">
    <source>
        <dbReference type="Proteomes" id="UP000031668"/>
    </source>
</evidence>
<keyword evidence="2" id="KW-1185">Reference proteome</keyword>
<dbReference type="EMBL" id="JWZT01000332">
    <property type="protein sequence ID" value="KII74656.1"/>
    <property type="molecule type" value="Genomic_DNA"/>
</dbReference>